<accession>A0A3M7SU35</accession>
<gene>
    <name evidence="2" type="ORF">BpHYR1_012775</name>
</gene>
<comment type="caution">
    <text evidence="2">The sequence shown here is derived from an EMBL/GenBank/DDBJ whole genome shotgun (WGS) entry which is preliminary data.</text>
</comment>
<dbReference type="AlphaFoldDB" id="A0A3M7SU35"/>
<protein>
    <submittedName>
        <fullName evidence="2">Uncharacterized protein</fullName>
    </submittedName>
</protein>
<keyword evidence="1" id="KW-1133">Transmembrane helix</keyword>
<keyword evidence="1" id="KW-0812">Transmembrane</keyword>
<keyword evidence="1" id="KW-0472">Membrane</keyword>
<dbReference type="EMBL" id="REGN01000792">
    <property type="protein sequence ID" value="RNA39078.1"/>
    <property type="molecule type" value="Genomic_DNA"/>
</dbReference>
<reference evidence="2 3" key="1">
    <citation type="journal article" date="2018" name="Sci. Rep.">
        <title>Genomic signatures of local adaptation to the degree of environmental predictability in rotifers.</title>
        <authorList>
            <person name="Franch-Gras L."/>
            <person name="Hahn C."/>
            <person name="Garcia-Roger E.M."/>
            <person name="Carmona M.J."/>
            <person name="Serra M."/>
            <person name="Gomez A."/>
        </authorList>
    </citation>
    <scope>NUCLEOTIDE SEQUENCE [LARGE SCALE GENOMIC DNA]</scope>
    <source>
        <strain evidence="2">HYR1</strain>
    </source>
</reference>
<evidence type="ECO:0000313" key="2">
    <source>
        <dbReference type="EMBL" id="RNA39078.1"/>
    </source>
</evidence>
<name>A0A3M7SU35_BRAPC</name>
<keyword evidence="3" id="KW-1185">Reference proteome</keyword>
<proteinExistence type="predicted"/>
<evidence type="ECO:0000313" key="3">
    <source>
        <dbReference type="Proteomes" id="UP000276133"/>
    </source>
</evidence>
<sequence length="107" mass="12555">MKNESIIPILFGIFIPLRTISFIVNIFTSNDVKIKYLICLHFFARLKNTLVTMEFFSIDHLGKFKIKKLIRLIYCIQTSGKNADSEHIDECFFNQTKFLFMAEIIDP</sequence>
<dbReference type="Proteomes" id="UP000276133">
    <property type="component" value="Unassembled WGS sequence"/>
</dbReference>
<evidence type="ECO:0000256" key="1">
    <source>
        <dbReference type="SAM" id="Phobius"/>
    </source>
</evidence>
<feature type="transmembrane region" description="Helical" evidence="1">
    <location>
        <begin position="6"/>
        <end position="27"/>
    </location>
</feature>
<organism evidence="2 3">
    <name type="scientific">Brachionus plicatilis</name>
    <name type="common">Marine rotifer</name>
    <name type="synonym">Brachionus muelleri</name>
    <dbReference type="NCBI Taxonomy" id="10195"/>
    <lineage>
        <taxon>Eukaryota</taxon>
        <taxon>Metazoa</taxon>
        <taxon>Spiralia</taxon>
        <taxon>Gnathifera</taxon>
        <taxon>Rotifera</taxon>
        <taxon>Eurotatoria</taxon>
        <taxon>Monogononta</taxon>
        <taxon>Pseudotrocha</taxon>
        <taxon>Ploima</taxon>
        <taxon>Brachionidae</taxon>
        <taxon>Brachionus</taxon>
    </lineage>
</organism>